<accession>A0AAW0PA12</accession>
<organism evidence="2 3">
    <name type="scientific">Mugilogobius chulae</name>
    <name type="common">yellowstripe goby</name>
    <dbReference type="NCBI Taxonomy" id="88201"/>
    <lineage>
        <taxon>Eukaryota</taxon>
        <taxon>Metazoa</taxon>
        <taxon>Chordata</taxon>
        <taxon>Craniata</taxon>
        <taxon>Vertebrata</taxon>
        <taxon>Euteleostomi</taxon>
        <taxon>Actinopterygii</taxon>
        <taxon>Neopterygii</taxon>
        <taxon>Teleostei</taxon>
        <taxon>Neoteleostei</taxon>
        <taxon>Acanthomorphata</taxon>
        <taxon>Gobiaria</taxon>
        <taxon>Gobiiformes</taxon>
        <taxon>Gobioidei</taxon>
        <taxon>Gobiidae</taxon>
        <taxon>Gobionellinae</taxon>
        <taxon>Mugilogobius</taxon>
    </lineage>
</organism>
<protein>
    <submittedName>
        <fullName evidence="2">Uncharacterized protein</fullName>
    </submittedName>
</protein>
<comment type="caution">
    <text evidence="2">The sequence shown here is derived from an EMBL/GenBank/DDBJ whole genome shotgun (WGS) entry which is preliminary data.</text>
</comment>
<evidence type="ECO:0000313" key="3">
    <source>
        <dbReference type="Proteomes" id="UP001460270"/>
    </source>
</evidence>
<feature type="compositionally biased region" description="Basic residues" evidence="1">
    <location>
        <begin position="99"/>
        <end position="108"/>
    </location>
</feature>
<feature type="region of interest" description="Disordered" evidence="1">
    <location>
        <begin position="76"/>
        <end position="108"/>
    </location>
</feature>
<evidence type="ECO:0000256" key="1">
    <source>
        <dbReference type="SAM" id="MobiDB-lite"/>
    </source>
</evidence>
<dbReference type="EMBL" id="JBBPFD010000009">
    <property type="protein sequence ID" value="KAK7913207.1"/>
    <property type="molecule type" value="Genomic_DNA"/>
</dbReference>
<gene>
    <name evidence="2" type="ORF">WMY93_013418</name>
</gene>
<feature type="compositionally biased region" description="Basic and acidic residues" evidence="1">
    <location>
        <begin position="44"/>
        <end position="58"/>
    </location>
</feature>
<proteinExistence type="predicted"/>
<feature type="region of interest" description="Disordered" evidence="1">
    <location>
        <begin position="35"/>
        <end position="58"/>
    </location>
</feature>
<keyword evidence="3" id="KW-1185">Reference proteome</keyword>
<name>A0AAW0PA12_9GOBI</name>
<sequence>MSKDWADFTQEDDELLYSEEFNLAEFLGETFCTPSHLHQTSEASKPEEAQSREELFSKEQKELRLLGERERQEFITHSKPPLKKTPSSKRTVPNYMKQFKTKKTSSAM</sequence>
<reference evidence="3" key="1">
    <citation type="submission" date="2024-04" db="EMBL/GenBank/DDBJ databases">
        <title>Salinicola lusitanus LLJ914,a marine bacterium isolated from the Okinawa Trough.</title>
        <authorList>
            <person name="Li J."/>
        </authorList>
    </citation>
    <scope>NUCLEOTIDE SEQUENCE [LARGE SCALE GENOMIC DNA]</scope>
</reference>
<dbReference type="Proteomes" id="UP001460270">
    <property type="component" value="Unassembled WGS sequence"/>
</dbReference>
<evidence type="ECO:0000313" key="2">
    <source>
        <dbReference type="EMBL" id="KAK7913207.1"/>
    </source>
</evidence>
<dbReference type="AlphaFoldDB" id="A0AAW0PA12"/>